<evidence type="ECO:0000313" key="3">
    <source>
        <dbReference type="Proteomes" id="UP001055712"/>
    </source>
</evidence>
<reference evidence="2" key="2">
    <citation type="submission" date="2020-11" db="EMBL/GenBank/DDBJ databases">
        <authorList>
            <person name="Cecchin M."/>
            <person name="Marcolungo L."/>
            <person name="Rossato M."/>
            <person name="Girolomoni L."/>
            <person name="Cosentino E."/>
            <person name="Cuine S."/>
            <person name="Li-Beisson Y."/>
            <person name="Delledonne M."/>
            <person name="Ballottari M."/>
        </authorList>
    </citation>
    <scope>NUCLEOTIDE SEQUENCE</scope>
    <source>
        <strain evidence="2">211/11P</strain>
        <tissue evidence="2">Whole cell</tissue>
    </source>
</reference>
<comment type="caution">
    <text evidence="2">The sequence shown here is derived from an EMBL/GenBank/DDBJ whole genome shotgun (WGS) entry which is preliminary data.</text>
</comment>
<organism evidence="2 3">
    <name type="scientific">Chlorella vulgaris</name>
    <name type="common">Green alga</name>
    <dbReference type="NCBI Taxonomy" id="3077"/>
    <lineage>
        <taxon>Eukaryota</taxon>
        <taxon>Viridiplantae</taxon>
        <taxon>Chlorophyta</taxon>
        <taxon>core chlorophytes</taxon>
        <taxon>Trebouxiophyceae</taxon>
        <taxon>Chlorellales</taxon>
        <taxon>Chlorellaceae</taxon>
        <taxon>Chlorella clade</taxon>
        <taxon>Chlorella</taxon>
    </lineage>
</organism>
<dbReference type="EMBL" id="SIDB01000004">
    <property type="protein sequence ID" value="KAI3433750.1"/>
    <property type="molecule type" value="Genomic_DNA"/>
</dbReference>
<feature type="region of interest" description="Disordered" evidence="1">
    <location>
        <begin position="1"/>
        <end position="26"/>
    </location>
</feature>
<reference evidence="2" key="1">
    <citation type="journal article" date="2019" name="Plant J.">
        <title>Chlorella vulgaris genome assembly and annotation reveals the molecular basis for metabolic acclimation to high light conditions.</title>
        <authorList>
            <person name="Cecchin M."/>
            <person name="Marcolungo L."/>
            <person name="Rossato M."/>
            <person name="Girolomoni L."/>
            <person name="Cosentino E."/>
            <person name="Cuine S."/>
            <person name="Li-Beisson Y."/>
            <person name="Delledonne M."/>
            <person name="Ballottari M."/>
        </authorList>
    </citation>
    <scope>NUCLEOTIDE SEQUENCE</scope>
    <source>
        <strain evidence="2">211/11P</strain>
    </source>
</reference>
<feature type="compositionally biased region" description="Pro residues" evidence="1">
    <location>
        <begin position="8"/>
        <end position="19"/>
    </location>
</feature>
<accession>A0A9D4TU83</accession>
<dbReference type="OrthoDB" id="511033at2759"/>
<sequence length="323" mass="34898">MFSSPPAATRPPGTPPGPEQPYMDTLGSRRTRGAEIDVPTAPLGLVAINNLWKQTTGSLSIDLKRKLFKGGAAPGDSLWRVQPGSAAQPSGRRPPLMRPPAQPSMYAQPGVPPGAYSAHPGTYNNSYGAPPVARQPPAAFAQLPTMAFMNTGARVKVMRHIQFGPMVTSERSTGLKRVVPTLDVGVGLAFELDTAELQPQARLKFRDIVSLKALPYPAIKIQKRLALPESSWGLRLSYECPLESLANFYRPPARLLVLIDNMHSNGAQLTQAGLEFNYAGEFLEGRSQLRATGLVALPRELPVVEGQPLVGLELKRLGLKSAW</sequence>
<name>A0A9D4TU83_CHLVU</name>
<feature type="region of interest" description="Disordered" evidence="1">
    <location>
        <begin position="72"/>
        <end position="118"/>
    </location>
</feature>
<gene>
    <name evidence="2" type="ORF">D9Q98_003557</name>
</gene>
<keyword evidence="3" id="KW-1185">Reference proteome</keyword>
<dbReference type="AlphaFoldDB" id="A0A9D4TU83"/>
<evidence type="ECO:0000313" key="2">
    <source>
        <dbReference type="EMBL" id="KAI3433750.1"/>
    </source>
</evidence>
<evidence type="ECO:0000256" key="1">
    <source>
        <dbReference type="SAM" id="MobiDB-lite"/>
    </source>
</evidence>
<protein>
    <submittedName>
        <fullName evidence="2">Uncharacterized protein</fullName>
    </submittedName>
</protein>
<proteinExistence type="predicted"/>
<dbReference type="Proteomes" id="UP001055712">
    <property type="component" value="Unassembled WGS sequence"/>
</dbReference>